<organism evidence="1 2">
    <name type="scientific">Microbacterium pseudoresistens</name>
    <dbReference type="NCBI Taxonomy" id="640634"/>
    <lineage>
        <taxon>Bacteria</taxon>
        <taxon>Bacillati</taxon>
        <taxon>Actinomycetota</taxon>
        <taxon>Actinomycetes</taxon>
        <taxon>Micrococcales</taxon>
        <taxon>Microbacteriaceae</taxon>
        <taxon>Microbacterium</taxon>
    </lineage>
</organism>
<evidence type="ECO:0000313" key="1">
    <source>
        <dbReference type="EMBL" id="NYD53167.1"/>
    </source>
</evidence>
<name>A0A7Y9JL10_9MICO</name>
<sequence length="139" mass="15122">MGLFTRKSMQERQQEAEKSLDDIVEGRGLMGKMTKAFLGTELTDQIKEASSGIHAAERYQALVAAGAVPQTVPVISLYDSGMTVNGNPNVVMMIEIDGVQTAINTLVSRIEIPRAGEEVFVVRDPQTQELLYGGLAPRE</sequence>
<protein>
    <submittedName>
        <fullName evidence="1">Uncharacterized protein</fullName>
    </submittedName>
</protein>
<dbReference type="Proteomes" id="UP000552045">
    <property type="component" value="Unassembled WGS sequence"/>
</dbReference>
<keyword evidence="2" id="KW-1185">Reference proteome</keyword>
<dbReference type="RefSeq" id="WP_179430497.1">
    <property type="nucleotide sequence ID" value="NZ_BAABLC010000003.1"/>
</dbReference>
<comment type="caution">
    <text evidence="1">The sequence shown here is derived from an EMBL/GenBank/DDBJ whole genome shotgun (WGS) entry which is preliminary data.</text>
</comment>
<dbReference type="EMBL" id="JACCBH010000001">
    <property type="protein sequence ID" value="NYD53167.1"/>
    <property type="molecule type" value="Genomic_DNA"/>
</dbReference>
<gene>
    <name evidence="1" type="ORF">BKA02_000222</name>
</gene>
<reference evidence="1 2" key="1">
    <citation type="submission" date="2020-07" db="EMBL/GenBank/DDBJ databases">
        <title>Sequencing the genomes of 1000 actinobacteria strains.</title>
        <authorList>
            <person name="Klenk H.-P."/>
        </authorList>
    </citation>
    <scope>NUCLEOTIDE SEQUENCE [LARGE SCALE GENOMIC DNA]</scope>
    <source>
        <strain evidence="1 2">DSM 22185</strain>
    </source>
</reference>
<accession>A0A7Y9JL10</accession>
<dbReference type="AlphaFoldDB" id="A0A7Y9JL10"/>
<proteinExistence type="predicted"/>
<evidence type="ECO:0000313" key="2">
    <source>
        <dbReference type="Proteomes" id="UP000552045"/>
    </source>
</evidence>